<evidence type="ECO:0000313" key="5">
    <source>
        <dbReference type="EMBL" id="KYQ58780.1"/>
    </source>
</evidence>
<dbReference type="EC" id="3.1.1.29" evidence="1"/>
<dbReference type="PANTHER" id="PTHR12649:SF11">
    <property type="entry name" value="PEPTIDYL-TRNA HYDROLASE 2, MITOCHONDRIAL"/>
    <property type="match status" value="1"/>
</dbReference>
<evidence type="ECO:0000256" key="2">
    <source>
        <dbReference type="ARBA" id="ARBA00022801"/>
    </source>
</evidence>
<comment type="similarity">
    <text evidence="3">Belongs to the PTH2 family.</text>
</comment>
<reference evidence="5 6" key="1">
    <citation type="submission" date="2015-09" db="EMBL/GenBank/DDBJ databases">
        <title>Trachymyrmex zeteki WGS genome.</title>
        <authorList>
            <person name="Nygaard S."/>
            <person name="Hu H."/>
            <person name="Boomsma J."/>
            <person name="Zhang G."/>
        </authorList>
    </citation>
    <scope>NUCLEOTIDE SEQUENCE [LARGE SCALE GENOMIC DNA]</scope>
    <source>
        <strain evidence="5">Tzet28-1</strain>
        <tissue evidence="5">Whole body</tissue>
    </source>
</reference>
<dbReference type="InterPro" id="IPR002833">
    <property type="entry name" value="PTH2"/>
</dbReference>
<dbReference type="CDD" id="cd02430">
    <property type="entry name" value="PTH2"/>
    <property type="match status" value="1"/>
</dbReference>
<keyword evidence="6" id="KW-1185">Reference proteome</keyword>
<dbReference type="PANTHER" id="PTHR12649">
    <property type="entry name" value="PEPTIDYL-TRNA HYDROLASE 2"/>
    <property type="match status" value="1"/>
</dbReference>
<keyword evidence="2 5" id="KW-0378">Hydrolase</keyword>
<evidence type="ECO:0000256" key="3">
    <source>
        <dbReference type="ARBA" id="ARBA00038050"/>
    </source>
</evidence>
<gene>
    <name evidence="5" type="ORF">ALC60_02428</name>
</gene>
<dbReference type="GO" id="GO:0004045">
    <property type="term" value="F:peptidyl-tRNA hydrolase activity"/>
    <property type="evidence" value="ECO:0007669"/>
    <property type="project" value="UniProtKB-EC"/>
</dbReference>
<proteinExistence type="inferred from homology"/>
<accession>A0A151XER6</accession>
<protein>
    <recommendedName>
        <fullName evidence="1">peptidyl-tRNA hydrolase</fullName>
        <ecNumber evidence="1">3.1.1.29</ecNumber>
    </recommendedName>
</protein>
<sequence length="168" mass="18611">MIASSNAGAEKEIEDPVEQMLKKTGCIELHYQVECIAEHQDWRKCQNEVKNCKMVIVVRSDLFMGKGKTAAQCAHAALECCRQTFNNKKKRLMFESWLRCGQPKIVVKIPNEEELLILADKAERAGLITAIIKDAGITQLKPGTVTVVGIGPGSNETIDSLTSKLRLL</sequence>
<evidence type="ECO:0000256" key="1">
    <source>
        <dbReference type="ARBA" id="ARBA00013260"/>
    </source>
</evidence>
<dbReference type="EMBL" id="KQ982254">
    <property type="protein sequence ID" value="KYQ58780.1"/>
    <property type="molecule type" value="Genomic_DNA"/>
</dbReference>
<evidence type="ECO:0000313" key="6">
    <source>
        <dbReference type="Proteomes" id="UP000075809"/>
    </source>
</evidence>
<comment type="catalytic activity">
    <reaction evidence="4">
        <text>an N-acyl-L-alpha-aminoacyl-tRNA + H2O = an N-acyl-L-amino acid + a tRNA + H(+)</text>
        <dbReference type="Rhea" id="RHEA:54448"/>
        <dbReference type="Rhea" id="RHEA-COMP:10123"/>
        <dbReference type="Rhea" id="RHEA-COMP:13883"/>
        <dbReference type="ChEBI" id="CHEBI:15377"/>
        <dbReference type="ChEBI" id="CHEBI:15378"/>
        <dbReference type="ChEBI" id="CHEBI:59874"/>
        <dbReference type="ChEBI" id="CHEBI:78442"/>
        <dbReference type="ChEBI" id="CHEBI:138191"/>
        <dbReference type="EC" id="3.1.1.29"/>
    </reaction>
</comment>
<dbReference type="FunFam" id="3.40.1490.10:FF:000001">
    <property type="entry name" value="Peptidyl-tRNA hydrolase 2"/>
    <property type="match status" value="1"/>
</dbReference>
<evidence type="ECO:0000256" key="4">
    <source>
        <dbReference type="ARBA" id="ARBA00048707"/>
    </source>
</evidence>
<dbReference type="Pfam" id="PF01981">
    <property type="entry name" value="PTH2"/>
    <property type="match status" value="1"/>
</dbReference>
<dbReference type="NCBIfam" id="NF003314">
    <property type="entry name" value="PRK04322.1"/>
    <property type="match status" value="1"/>
</dbReference>
<dbReference type="NCBIfam" id="TIGR00283">
    <property type="entry name" value="arch_pth2"/>
    <property type="match status" value="1"/>
</dbReference>
<dbReference type="Proteomes" id="UP000075809">
    <property type="component" value="Unassembled WGS sequence"/>
</dbReference>
<dbReference type="Gene3D" id="3.40.1490.10">
    <property type="entry name" value="Bit1"/>
    <property type="match status" value="1"/>
</dbReference>
<dbReference type="AlphaFoldDB" id="A0A151XER6"/>
<dbReference type="InterPro" id="IPR023476">
    <property type="entry name" value="Pep_tRNA_hydro_II_dom_sf"/>
</dbReference>
<dbReference type="STRING" id="64791.A0A151XER6"/>
<organism evidence="5 6">
    <name type="scientific">Mycetomoellerius zeteki</name>
    <dbReference type="NCBI Taxonomy" id="64791"/>
    <lineage>
        <taxon>Eukaryota</taxon>
        <taxon>Metazoa</taxon>
        <taxon>Ecdysozoa</taxon>
        <taxon>Arthropoda</taxon>
        <taxon>Hexapoda</taxon>
        <taxon>Insecta</taxon>
        <taxon>Pterygota</taxon>
        <taxon>Neoptera</taxon>
        <taxon>Endopterygota</taxon>
        <taxon>Hymenoptera</taxon>
        <taxon>Apocrita</taxon>
        <taxon>Aculeata</taxon>
        <taxon>Formicoidea</taxon>
        <taxon>Formicidae</taxon>
        <taxon>Myrmicinae</taxon>
        <taxon>Mycetomoellerius</taxon>
    </lineage>
</organism>
<name>A0A151XER6_9HYME</name>
<dbReference type="GO" id="GO:0005829">
    <property type="term" value="C:cytosol"/>
    <property type="evidence" value="ECO:0007669"/>
    <property type="project" value="TreeGrafter"/>
</dbReference>
<dbReference type="SUPFAM" id="SSF102462">
    <property type="entry name" value="Peptidyl-tRNA hydrolase II"/>
    <property type="match status" value="1"/>
</dbReference>